<keyword evidence="2" id="KW-1185">Reference proteome</keyword>
<evidence type="ECO:0000313" key="2">
    <source>
        <dbReference type="Proteomes" id="UP000318103"/>
    </source>
</evidence>
<keyword evidence="1" id="KW-0378">Hydrolase</keyword>
<dbReference type="EMBL" id="VFNX01000006">
    <property type="protein sequence ID" value="TQK79425.1"/>
    <property type="molecule type" value="Genomic_DNA"/>
</dbReference>
<dbReference type="PANTHER" id="PTHR42732:SF1">
    <property type="entry name" value="BETA-MANNOSIDASE"/>
    <property type="match status" value="1"/>
</dbReference>
<dbReference type="GO" id="GO:0016787">
    <property type="term" value="F:hydrolase activity"/>
    <property type="evidence" value="ECO:0007669"/>
    <property type="project" value="UniProtKB-KW"/>
</dbReference>
<organism evidence="1 2">
    <name type="scientific">Streptomyces puniciscabiei</name>
    <dbReference type="NCBI Taxonomy" id="164348"/>
    <lineage>
        <taxon>Bacteria</taxon>
        <taxon>Bacillati</taxon>
        <taxon>Actinomycetota</taxon>
        <taxon>Actinomycetes</taxon>
        <taxon>Kitasatosporales</taxon>
        <taxon>Streptomycetaceae</taxon>
        <taxon>Streptomyces</taxon>
    </lineage>
</organism>
<dbReference type="PANTHER" id="PTHR42732">
    <property type="entry name" value="BETA-GALACTOSIDASE"/>
    <property type="match status" value="1"/>
</dbReference>
<name>A0A542SXU9_9ACTN</name>
<dbReference type="Proteomes" id="UP000318103">
    <property type="component" value="Unassembled WGS sequence"/>
</dbReference>
<comment type="caution">
    <text evidence="1">The sequence shown here is derived from an EMBL/GenBank/DDBJ whole genome shotgun (WGS) entry which is preliminary data.</text>
</comment>
<sequence>MPLRDGRRFALVDPGGITHPTGAYAQAADPGHDDSAWREVAVPHDWSIEQTPTPTTDHGTTSGTGFLPGGLGWYRLAFTLPPAHAGKRISAEFDGAYSPVSCTPAAARPTCSRSRCRTSCRAATGTPAAASTARPGS</sequence>
<dbReference type="SUPFAM" id="SSF49785">
    <property type="entry name" value="Galactose-binding domain-like"/>
    <property type="match status" value="1"/>
</dbReference>
<dbReference type="AlphaFoldDB" id="A0A542SXU9"/>
<reference evidence="1 2" key="1">
    <citation type="submission" date="2019-06" db="EMBL/GenBank/DDBJ databases">
        <title>Sequencing the genomes of 1000 actinobacteria strains.</title>
        <authorList>
            <person name="Klenk H.-P."/>
        </authorList>
    </citation>
    <scope>NUCLEOTIDE SEQUENCE [LARGE SCALE GENOMIC DNA]</scope>
    <source>
        <strain evidence="1 2">DSM 41929</strain>
    </source>
</reference>
<accession>A0A542SXU9</accession>
<gene>
    <name evidence="1" type="ORF">FB563_8136</name>
</gene>
<dbReference type="InterPro" id="IPR051913">
    <property type="entry name" value="GH2_Domain-Containing"/>
</dbReference>
<dbReference type="InterPro" id="IPR008979">
    <property type="entry name" value="Galactose-bd-like_sf"/>
</dbReference>
<proteinExistence type="predicted"/>
<protein>
    <submittedName>
        <fullName evidence="1">Glycosyl hydrolase family 2</fullName>
    </submittedName>
</protein>
<evidence type="ECO:0000313" key="1">
    <source>
        <dbReference type="EMBL" id="TQK79425.1"/>
    </source>
</evidence>
<dbReference type="Gene3D" id="2.60.120.260">
    <property type="entry name" value="Galactose-binding domain-like"/>
    <property type="match status" value="1"/>
</dbReference>
<dbReference type="RefSeq" id="WP_055706687.1">
    <property type="nucleotide sequence ID" value="NZ_JBPJFI010000002.1"/>
</dbReference>